<protein>
    <recommendedName>
        <fullName evidence="3">Sulfotransferase domain-containing protein</fullName>
    </recommendedName>
</protein>
<dbReference type="InterPro" id="IPR000863">
    <property type="entry name" value="Sulfotransferase_dom"/>
</dbReference>
<evidence type="ECO:0000313" key="5">
    <source>
        <dbReference type="Proteomes" id="UP000218810"/>
    </source>
</evidence>
<dbReference type="Gene3D" id="3.40.50.300">
    <property type="entry name" value="P-loop containing nucleotide triphosphate hydrolases"/>
    <property type="match status" value="1"/>
</dbReference>
<keyword evidence="2" id="KW-0325">Glycoprotein</keyword>
<comment type="caution">
    <text evidence="4">The sequence shown here is derived from an EMBL/GenBank/DDBJ whole genome shotgun (WGS) entry which is preliminary data.</text>
</comment>
<proteinExistence type="predicted"/>
<dbReference type="SUPFAM" id="SSF52540">
    <property type="entry name" value="P-loop containing nucleoside triphosphate hydrolases"/>
    <property type="match status" value="1"/>
</dbReference>
<dbReference type="GO" id="GO:0008146">
    <property type="term" value="F:sulfotransferase activity"/>
    <property type="evidence" value="ECO:0007669"/>
    <property type="project" value="InterPro"/>
</dbReference>
<dbReference type="AlphaFoldDB" id="A0A2A2WKN0"/>
<keyword evidence="5" id="KW-1185">Reference proteome</keyword>
<evidence type="ECO:0000256" key="1">
    <source>
        <dbReference type="ARBA" id="ARBA00022679"/>
    </source>
</evidence>
<keyword evidence="1" id="KW-0808">Transferase</keyword>
<organism evidence="4 5">
    <name type="scientific">Dietzia natronolimnaea</name>
    <dbReference type="NCBI Taxonomy" id="161920"/>
    <lineage>
        <taxon>Bacteria</taxon>
        <taxon>Bacillati</taxon>
        <taxon>Actinomycetota</taxon>
        <taxon>Actinomycetes</taxon>
        <taxon>Mycobacteriales</taxon>
        <taxon>Dietziaceae</taxon>
        <taxon>Dietzia</taxon>
    </lineage>
</organism>
<dbReference type="EMBL" id="NTGA01000051">
    <property type="protein sequence ID" value="PAY21758.1"/>
    <property type="molecule type" value="Genomic_DNA"/>
</dbReference>
<dbReference type="Proteomes" id="UP000218810">
    <property type="component" value="Unassembled WGS sequence"/>
</dbReference>
<accession>A0A2A2WKN0</accession>
<dbReference type="RefSeq" id="WP_095719440.1">
    <property type="nucleotide sequence ID" value="NZ_NTGA01000051.1"/>
</dbReference>
<dbReference type="PANTHER" id="PTHR10605">
    <property type="entry name" value="HEPARAN SULFATE SULFOTRANSFERASE"/>
    <property type="match status" value="1"/>
</dbReference>
<name>A0A2A2WKN0_9ACTN</name>
<evidence type="ECO:0000313" key="4">
    <source>
        <dbReference type="EMBL" id="PAY21758.1"/>
    </source>
</evidence>
<evidence type="ECO:0000259" key="3">
    <source>
        <dbReference type="Pfam" id="PF00685"/>
    </source>
</evidence>
<dbReference type="InterPro" id="IPR037359">
    <property type="entry name" value="NST/OST"/>
</dbReference>
<evidence type="ECO:0000256" key="2">
    <source>
        <dbReference type="ARBA" id="ARBA00023180"/>
    </source>
</evidence>
<dbReference type="PANTHER" id="PTHR10605:SF56">
    <property type="entry name" value="BIFUNCTIONAL HEPARAN SULFATE N-DEACETYLASE_N-SULFOTRANSFERASE"/>
    <property type="match status" value="1"/>
</dbReference>
<feature type="domain" description="Sulfotransferase" evidence="3">
    <location>
        <begin position="6"/>
        <end position="193"/>
    </location>
</feature>
<reference evidence="5" key="1">
    <citation type="submission" date="2017-09" db="EMBL/GenBank/DDBJ databases">
        <authorList>
            <person name="Zhang Y."/>
            <person name="Huang X."/>
            <person name="Liu J."/>
            <person name="Lu L."/>
            <person name="Peng K."/>
        </authorList>
    </citation>
    <scope>NUCLEOTIDE SEQUENCE [LARGE SCALE GENOMIC DNA]</scope>
    <source>
        <strain evidence="5">S-XJ-1</strain>
    </source>
</reference>
<dbReference type="OrthoDB" id="4508169at2"/>
<dbReference type="InterPro" id="IPR027417">
    <property type="entry name" value="P-loop_NTPase"/>
</dbReference>
<dbReference type="Pfam" id="PF00685">
    <property type="entry name" value="Sulfotransfer_1"/>
    <property type="match status" value="1"/>
</dbReference>
<gene>
    <name evidence="4" type="ORF">CEY15_17220</name>
</gene>
<sequence>MRPRNPDFIIAGAQKSATTFAAEYLNGSTGVLVQPGEIPWLESPYFEAGGASRVRYKLANAPADQVIGFKRANYFTTCGIANRISREFPDSDVIVILRDPIGRAFSATLHYIEYGHLPFGNPNQLLEELLDGKHVDARRAWEVLNWGRYREHIEFMVESVKPERLHFMNQKDVITDPKRALEKVPSFAAVQLASTVPPKVNSGASDSVDLWLRRRMRLALTSRDQLTGAVYADRSSMAKLALGTGWRFCASLNDRVSARTRPSFVLEPSVRERLNDYYAEDVKYVRKMLGIDLTS</sequence>